<organism evidence="3 4">
    <name type="scientific">Agreia bicolorata</name>
    <dbReference type="NCBI Taxonomy" id="110935"/>
    <lineage>
        <taxon>Bacteria</taxon>
        <taxon>Bacillati</taxon>
        <taxon>Actinomycetota</taxon>
        <taxon>Actinomycetes</taxon>
        <taxon>Micrococcales</taxon>
        <taxon>Microbacteriaceae</taxon>
        <taxon>Agreia</taxon>
    </lineage>
</organism>
<feature type="domain" description="Restriction endonuclease PvuRts1 I-like N-terminal" evidence="2">
    <location>
        <begin position="32"/>
        <end position="86"/>
    </location>
</feature>
<sequence>MVGRMTDASIVGTTGPAQTSAGLRKATRENFEYLVATLSKRTAGKKYENYVVNAIWNALGDETLRPVTQQYVNRNIHHRGLALVDLKQEKAGGETAGRAHIDLYFPSLRLDE</sequence>
<accession>A0A1T4XYZ3</accession>
<gene>
    <name evidence="3" type="ORF">SAMN06295879_1989</name>
</gene>
<dbReference type="InterPro" id="IPR048797">
    <property type="entry name" value="PvuRts1I-like_N"/>
</dbReference>
<dbReference type="Pfam" id="PF21598">
    <property type="entry name" value="PvuRts1I-like_N"/>
    <property type="match status" value="1"/>
</dbReference>
<dbReference type="AlphaFoldDB" id="A0A1T4XYZ3"/>
<evidence type="ECO:0000313" key="4">
    <source>
        <dbReference type="Proteomes" id="UP000189735"/>
    </source>
</evidence>
<reference evidence="4" key="1">
    <citation type="submission" date="2017-02" db="EMBL/GenBank/DDBJ databases">
        <authorList>
            <person name="Varghese N."/>
            <person name="Submissions S."/>
        </authorList>
    </citation>
    <scope>NUCLEOTIDE SEQUENCE [LARGE SCALE GENOMIC DNA]</scope>
    <source>
        <strain evidence="4">VKM Ac-2052</strain>
    </source>
</reference>
<name>A0A1T4XYZ3_9MICO</name>
<dbReference type="Proteomes" id="UP000189735">
    <property type="component" value="Unassembled WGS sequence"/>
</dbReference>
<feature type="compositionally biased region" description="Polar residues" evidence="1">
    <location>
        <begin position="11"/>
        <end position="21"/>
    </location>
</feature>
<evidence type="ECO:0000259" key="2">
    <source>
        <dbReference type="Pfam" id="PF21598"/>
    </source>
</evidence>
<dbReference type="EMBL" id="FUYG01000004">
    <property type="protein sequence ID" value="SKA94777.1"/>
    <property type="molecule type" value="Genomic_DNA"/>
</dbReference>
<evidence type="ECO:0000313" key="3">
    <source>
        <dbReference type="EMBL" id="SKA94777.1"/>
    </source>
</evidence>
<evidence type="ECO:0000256" key="1">
    <source>
        <dbReference type="SAM" id="MobiDB-lite"/>
    </source>
</evidence>
<feature type="region of interest" description="Disordered" evidence="1">
    <location>
        <begin position="1"/>
        <end position="22"/>
    </location>
</feature>
<protein>
    <recommendedName>
        <fullName evidence="2">Restriction endonuclease PvuRts1 I-like N-terminal domain-containing protein</fullName>
    </recommendedName>
</protein>
<proteinExistence type="predicted"/>